<gene>
    <name evidence="1" type="primary">LOC114348431</name>
</gene>
<sequence>MEHIKGMELLMDHMFHKKRFEEFSKEELQLIPLDYIIRTVEPIELLYIWHKLPGEYRGEWNLQILLPCFVHYNRPDWRTHWDGPANSQASCHLCKLALEQIKNMRT</sequence>
<evidence type="ECO:0000313" key="1">
    <source>
        <dbReference type="RefSeq" id="XP_028154803.1"/>
    </source>
</evidence>
<name>A0A6P7HAV2_DIAVI</name>
<dbReference type="AlphaFoldDB" id="A0A6P7HAV2"/>
<protein>
    <submittedName>
        <fullName evidence="1">Uncharacterized protein LOC114348431</fullName>
    </submittedName>
</protein>
<reference evidence="1" key="1">
    <citation type="submission" date="2025-08" db="UniProtKB">
        <authorList>
            <consortium name="RefSeq"/>
        </authorList>
    </citation>
    <scope>IDENTIFICATION</scope>
    <source>
        <tissue evidence="1">Whole insect</tissue>
    </source>
</reference>
<dbReference type="RefSeq" id="XP_028154803.1">
    <property type="nucleotide sequence ID" value="XM_028299002.1"/>
</dbReference>
<proteinExistence type="predicted"/>
<accession>A0A6P7HAV2</accession>
<dbReference type="InParanoid" id="A0A6P7HAV2"/>
<organism evidence="1">
    <name type="scientific">Diabrotica virgifera virgifera</name>
    <name type="common">western corn rootworm</name>
    <dbReference type="NCBI Taxonomy" id="50390"/>
    <lineage>
        <taxon>Eukaryota</taxon>
        <taxon>Metazoa</taxon>
        <taxon>Ecdysozoa</taxon>
        <taxon>Arthropoda</taxon>
        <taxon>Hexapoda</taxon>
        <taxon>Insecta</taxon>
        <taxon>Pterygota</taxon>
        <taxon>Neoptera</taxon>
        <taxon>Endopterygota</taxon>
        <taxon>Coleoptera</taxon>
        <taxon>Polyphaga</taxon>
        <taxon>Cucujiformia</taxon>
        <taxon>Chrysomeloidea</taxon>
        <taxon>Chrysomelidae</taxon>
        <taxon>Galerucinae</taxon>
        <taxon>Diabroticina</taxon>
        <taxon>Diabroticites</taxon>
        <taxon>Diabrotica</taxon>
    </lineage>
</organism>